<dbReference type="InterPro" id="IPR037185">
    <property type="entry name" value="EmrE-like"/>
</dbReference>
<dbReference type="InterPro" id="IPR045324">
    <property type="entry name" value="Small_multidrug_res"/>
</dbReference>
<evidence type="ECO:0000313" key="12">
    <source>
        <dbReference type="Proteomes" id="UP000022141"/>
    </source>
</evidence>
<dbReference type="GO" id="GO:0022857">
    <property type="term" value="F:transmembrane transporter activity"/>
    <property type="evidence" value="ECO:0007669"/>
    <property type="project" value="InterPro"/>
</dbReference>
<keyword evidence="5 10" id="KW-1133">Transmembrane helix</keyword>
<evidence type="ECO:0000256" key="2">
    <source>
        <dbReference type="ARBA" id="ARBA00022448"/>
    </source>
</evidence>
<evidence type="ECO:0000256" key="5">
    <source>
        <dbReference type="ARBA" id="ARBA00022989"/>
    </source>
</evidence>
<evidence type="ECO:0000256" key="3">
    <source>
        <dbReference type="ARBA" id="ARBA00022475"/>
    </source>
</evidence>
<dbReference type="SUPFAM" id="SSF103481">
    <property type="entry name" value="Multidrug resistance efflux transporter EmrE"/>
    <property type="match status" value="1"/>
</dbReference>
<dbReference type="Pfam" id="PF00893">
    <property type="entry name" value="Multi_Drug_Res"/>
    <property type="match status" value="1"/>
</dbReference>
<evidence type="ECO:0000256" key="8">
    <source>
        <dbReference type="ARBA" id="ARBA00039168"/>
    </source>
</evidence>
<keyword evidence="6 10" id="KW-0472">Membrane</keyword>
<evidence type="ECO:0000256" key="7">
    <source>
        <dbReference type="ARBA" id="ARBA00038151"/>
    </source>
</evidence>
<dbReference type="PANTHER" id="PTHR30561">
    <property type="entry name" value="SMR FAMILY PROTON-DEPENDENT DRUG EFFLUX TRANSPORTER SUGE"/>
    <property type="match status" value="1"/>
</dbReference>
<sequence length="107" mass="11210">MEWMALLVAGVFEWGWPVGLKLGWSPSGAHWGWLAFAALSMGASGALLLIAQRQIAMGTAYAVWTGIGAVGTFVLGILLFGEAATIERFFCVALIVAGIVGLKIASK</sequence>
<comment type="caution">
    <text evidence="11">The sequence shown here is derived from an EMBL/GenBank/DDBJ whole genome shotgun (WGS) entry which is preliminary data.</text>
</comment>
<dbReference type="eggNOG" id="COG2076">
    <property type="taxonomic scope" value="Bacteria"/>
</dbReference>
<dbReference type="STRING" id="1454004.AW11_00076"/>
<evidence type="ECO:0000256" key="4">
    <source>
        <dbReference type="ARBA" id="ARBA00022692"/>
    </source>
</evidence>
<feature type="transmembrane region" description="Helical" evidence="10">
    <location>
        <begin position="58"/>
        <end position="80"/>
    </location>
</feature>
<evidence type="ECO:0000256" key="1">
    <source>
        <dbReference type="ARBA" id="ARBA00004651"/>
    </source>
</evidence>
<organism evidence="11 12">
    <name type="scientific">Accumulibacter regalis</name>
    <dbReference type="NCBI Taxonomy" id="522306"/>
    <lineage>
        <taxon>Bacteria</taxon>
        <taxon>Pseudomonadati</taxon>
        <taxon>Pseudomonadota</taxon>
        <taxon>Betaproteobacteria</taxon>
        <taxon>Candidatus Accumulibacter</taxon>
    </lineage>
</organism>
<keyword evidence="2" id="KW-0813">Transport</keyword>
<dbReference type="GO" id="GO:0005886">
    <property type="term" value="C:plasma membrane"/>
    <property type="evidence" value="ECO:0007669"/>
    <property type="project" value="UniProtKB-SubCell"/>
</dbReference>
<name>A0A011QQ71_ACCRE</name>
<keyword evidence="3" id="KW-1003">Cell membrane</keyword>
<evidence type="ECO:0000256" key="9">
    <source>
        <dbReference type="RuleBase" id="RU003942"/>
    </source>
</evidence>
<dbReference type="InterPro" id="IPR000390">
    <property type="entry name" value="Small_drug/metabolite_transptr"/>
</dbReference>
<dbReference type="PATRIC" id="fig|1454004.3.peg.78"/>
<feature type="transmembrane region" description="Helical" evidence="10">
    <location>
        <begin position="31"/>
        <end position="51"/>
    </location>
</feature>
<dbReference type="PANTHER" id="PTHR30561:SF0">
    <property type="entry name" value="GUANIDINIUM EXPORTER"/>
    <property type="match status" value="1"/>
</dbReference>
<comment type="similarity">
    <text evidence="7">Belongs to the drug/metabolite transporter (DMT) superfamily. Small multidrug resistance (SMR) (TC 2.A.7.1) family. Gdx/SugE subfamily.</text>
</comment>
<dbReference type="EMBL" id="JEMY01000001">
    <property type="protein sequence ID" value="EXI91265.1"/>
    <property type="molecule type" value="Genomic_DNA"/>
</dbReference>
<dbReference type="AlphaFoldDB" id="A0A011QQ71"/>
<protein>
    <recommendedName>
        <fullName evidence="8">Guanidinium exporter</fullName>
    </recommendedName>
</protein>
<dbReference type="Proteomes" id="UP000022141">
    <property type="component" value="Unassembled WGS sequence"/>
</dbReference>
<gene>
    <name evidence="11" type="primary">sugE_2</name>
    <name evidence="11" type="ORF">AW11_00076</name>
</gene>
<evidence type="ECO:0000256" key="10">
    <source>
        <dbReference type="SAM" id="Phobius"/>
    </source>
</evidence>
<evidence type="ECO:0000256" key="6">
    <source>
        <dbReference type="ARBA" id="ARBA00023136"/>
    </source>
</evidence>
<keyword evidence="4 9" id="KW-0812">Transmembrane</keyword>
<keyword evidence="12" id="KW-1185">Reference proteome</keyword>
<comment type="subcellular location">
    <subcellularLocation>
        <location evidence="1 9">Cell membrane</location>
        <topology evidence="1 9">Multi-pass membrane protein</topology>
    </subcellularLocation>
</comment>
<accession>A0A011QQ71</accession>
<evidence type="ECO:0000313" key="11">
    <source>
        <dbReference type="EMBL" id="EXI91265.1"/>
    </source>
</evidence>
<proteinExistence type="inferred from homology"/>
<reference evidence="11" key="1">
    <citation type="submission" date="2014-02" db="EMBL/GenBank/DDBJ databases">
        <title>Expanding our view of genomic diversity in Candidatus Accumulibacter clades.</title>
        <authorList>
            <person name="Skennerton C.T."/>
            <person name="Barr J.J."/>
            <person name="Slater F.R."/>
            <person name="Bond P.L."/>
            <person name="Tyson G.W."/>
        </authorList>
    </citation>
    <scope>NUCLEOTIDE SEQUENCE [LARGE SCALE GENOMIC DNA]</scope>
</reference>
<feature type="transmembrane region" description="Helical" evidence="10">
    <location>
        <begin position="86"/>
        <end position="105"/>
    </location>
</feature>
<dbReference type="Gene3D" id="1.10.3730.20">
    <property type="match status" value="1"/>
</dbReference>